<feature type="region of interest" description="Disordered" evidence="1">
    <location>
        <begin position="23"/>
        <end position="68"/>
    </location>
</feature>
<dbReference type="EMBL" id="AXCN02001488">
    <property type="status" value="NOT_ANNOTATED_CDS"/>
    <property type="molecule type" value="Genomic_DNA"/>
</dbReference>
<dbReference type="Proteomes" id="UP000075886">
    <property type="component" value="Unassembled WGS sequence"/>
</dbReference>
<evidence type="ECO:0000256" key="2">
    <source>
        <dbReference type="SAM" id="SignalP"/>
    </source>
</evidence>
<keyword evidence="2" id="KW-0732">Signal</keyword>
<keyword evidence="4" id="KW-1185">Reference proteome</keyword>
<feature type="compositionally biased region" description="Low complexity" evidence="1">
    <location>
        <begin position="57"/>
        <end position="68"/>
    </location>
</feature>
<accession>A0A182QCZ8</accession>
<proteinExistence type="predicted"/>
<evidence type="ECO:0000256" key="1">
    <source>
        <dbReference type="SAM" id="MobiDB-lite"/>
    </source>
</evidence>
<sequence length="68" mass="7307">MKLSFILVIFGAILLFLNVAEASRDSHENRTPGTPRVPKTGTHPTHQHTKKTKKPKTTTAAPSTTGAA</sequence>
<reference evidence="3" key="2">
    <citation type="submission" date="2020-05" db="UniProtKB">
        <authorList>
            <consortium name="EnsemblMetazoa"/>
        </authorList>
    </citation>
    <scope>IDENTIFICATION</scope>
    <source>
        <strain evidence="3">FAR1</strain>
    </source>
</reference>
<name>A0A182QCZ8_9DIPT</name>
<reference evidence="4" key="1">
    <citation type="submission" date="2014-01" db="EMBL/GenBank/DDBJ databases">
        <title>The Genome Sequence of Anopheles farauti FAR1 (V2).</title>
        <authorList>
            <consortium name="The Broad Institute Genomics Platform"/>
            <person name="Neafsey D.E."/>
            <person name="Besansky N."/>
            <person name="Howell P."/>
            <person name="Walton C."/>
            <person name="Young S.K."/>
            <person name="Zeng Q."/>
            <person name="Gargeya S."/>
            <person name="Fitzgerald M."/>
            <person name="Haas B."/>
            <person name="Abouelleil A."/>
            <person name="Allen A.W."/>
            <person name="Alvarado L."/>
            <person name="Arachchi H.M."/>
            <person name="Berlin A.M."/>
            <person name="Chapman S.B."/>
            <person name="Gainer-Dewar J."/>
            <person name="Goldberg J."/>
            <person name="Griggs A."/>
            <person name="Gujja S."/>
            <person name="Hansen M."/>
            <person name="Howarth C."/>
            <person name="Imamovic A."/>
            <person name="Ireland A."/>
            <person name="Larimer J."/>
            <person name="McCowan C."/>
            <person name="Murphy C."/>
            <person name="Pearson M."/>
            <person name="Poon T.W."/>
            <person name="Priest M."/>
            <person name="Roberts A."/>
            <person name="Saif S."/>
            <person name="Shea T."/>
            <person name="Sisk P."/>
            <person name="Sykes S."/>
            <person name="Wortman J."/>
            <person name="Nusbaum C."/>
            <person name="Birren B."/>
        </authorList>
    </citation>
    <scope>NUCLEOTIDE SEQUENCE [LARGE SCALE GENOMIC DNA]</scope>
    <source>
        <strain evidence="4">FAR1</strain>
    </source>
</reference>
<feature type="signal peptide" evidence="2">
    <location>
        <begin position="1"/>
        <end position="22"/>
    </location>
</feature>
<protein>
    <submittedName>
        <fullName evidence="3">Uncharacterized protein</fullName>
    </submittedName>
</protein>
<evidence type="ECO:0000313" key="3">
    <source>
        <dbReference type="EnsemblMetazoa" id="AFAF007686-PA"/>
    </source>
</evidence>
<evidence type="ECO:0000313" key="4">
    <source>
        <dbReference type="Proteomes" id="UP000075886"/>
    </source>
</evidence>
<dbReference type="VEuPathDB" id="VectorBase:AFAF007686"/>
<feature type="compositionally biased region" description="Basic residues" evidence="1">
    <location>
        <begin position="45"/>
        <end position="56"/>
    </location>
</feature>
<organism evidence="3 4">
    <name type="scientific">Anopheles farauti</name>
    <dbReference type="NCBI Taxonomy" id="69004"/>
    <lineage>
        <taxon>Eukaryota</taxon>
        <taxon>Metazoa</taxon>
        <taxon>Ecdysozoa</taxon>
        <taxon>Arthropoda</taxon>
        <taxon>Hexapoda</taxon>
        <taxon>Insecta</taxon>
        <taxon>Pterygota</taxon>
        <taxon>Neoptera</taxon>
        <taxon>Endopterygota</taxon>
        <taxon>Diptera</taxon>
        <taxon>Nematocera</taxon>
        <taxon>Culicoidea</taxon>
        <taxon>Culicidae</taxon>
        <taxon>Anophelinae</taxon>
        <taxon>Anopheles</taxon>
    </lineage>
</organism>
<dbReference type="AlphaFoldDB" id="A0A182QCZ8"/>
<dbReference type="EnsemblMetazoa" id="AFAF007686-RA">
    <property type="protein sequence ID" value="AFAF007686-PA"/>
    <property type="gene ID" value="AFAF007686"/>
</dbReference>
<feature type="chain" id="PRO_5008132710" evidence="2">
    <location>
        <begin position="23"/>
        <end position="68"/>
    </location>
</feature>